<dbReference type="EMBL" id="JAFJMO010000004">
    <property type="protein sequence ID" value="KAJ8278646.1"/>
    <property type="molecule type" value="Genomic_DNA"/>
</dbReference>
<evidence type="ECO:0008006" key="6">
    <source>
        <dbReference type="Google" id="ProtNLM"/>
    </source>
</evidence>
<proteinExistence type="predicted"/>
<dbReference type="PANTHER" id="PTHR21687:SF5">
    <property type="entry name" value="PLASMALEMMA VESICLE-ASSOCIATED PROTEIN"/>
    <property type="match status" value="1"/>
</dbReference>
<organism evidence="4 5">
    <name type="scientific">Conger conger</name>
    <name type="common">Conger eel</name>
    <name type="synonym">Muraena conger</name>
    <dbReference type="NCBI Taxonomy" id="82655"/>
    <lineage>
        <taxon>Eukaryota</taxon>
        <taxon>Metazoa</taxon>
        <taxon>Chordata</taxon>
        <taxon>Craniata</taxon>
        <taxon>Vertebrata</taxon>
        <taxon>Euteleostomi</taxon>
        <taxon>Actinopterygii</taxon>
        <taxon>Neopterygii</taxon>
        <taxon>Teleostei</taxon>
        <taxon>Anguilliformes</taxon>
        <taxon>Congridae</taxon>
        <taxon>Conger</taxon>
    </lineage>
</organism>
<feature type="transmembrane region" description="Helical" evidence="3">
    <location>
        <begin position="28"/>
        <end position="54"/>
    </location>
</feature>
<accession>A0A9Q1I332</accession>
<feature type="compositionally biased region" description="Basic and acidic residues" evidence="2">
    <location>
        <begin position="371"/>
        <end position="380"/>
    </location>
</feature>
<feature type="compositionally biased region" description="Polar residues" evidence="2">
    <location>
        <begin position="341"/>
        <end position="361"/>
    </location>
</feature>
<dbReference type="PANTHER" id="PTHR21687">
    <property type="entry name" value="PLASMALEMMA VESICLE-ASSOCIATED PROTEIN"/>
    <property type="match status" value="1"/>
</dbReference>
<feature type="coiled-coil region" evidence="1">
    <location>
        <begin position="59"/>
        <end position="93"/>
    </location>
</feature>
<sequence length="380" mass="43187">MYNSSYSRAKFGLEAKDIQRSKGKSCGYYMRIVFFFSSLIQSLIIVSLVLFLVYGKSEQSAEQQRVQDLEQSFERLSKDIQLLRQQKAEVTMKLNKNVAEKVAVEKELATTKDLANTTAKQLDDLRKQVTQCETDKKKAEMTRSTPIQCPGSLTTVNAANNEVRSMHLRNQHMEAMVKQMQTNFTQTVLQLNTDLDSAIKARQMLHLEAIELRQDKVNLKEQLEKYVVKCREDFVQSLEGIPAVTKAFLKRIENLFPQAFTFHLTCYKQQEQMERIRESCSSLSREIEDKFQQYLNNVGSRIAEIQAQNSLLLVQNRRAIEAYQLCRQASAQKPAGLLSGSPVQQQQDRLNAPSGQVSAPLTNAPAVSRAAELKKPGKEP</sequence>
<comment type="caution">
    <text evidence="4">The sequence shown here is derived from an EMBL/GenBank/DDBJ whole genome shotgun (WGS) entry which is preliminary data.</text>
</comment>
<evidence type="ECO:0000313" key="5">
    <source>
        <dbReference type="Proteomes" id="UP001152803"/>
    </source>
</evidence>
<dbReference type="GO" id="GO:0043114">
    <property type="term" value="P:regulation of vascular permeability"/>
    <property type="evidence" value="ECO:0007669"/>
    <property type="project" value="TreeGrafter"/>
</dbReference>
<keyword evidence="5" id="KW-1185">Reference proteome</keyword>
<evidence type="ECO:0000256" key="1">
    <source>
        <dbReference type="SAM" id="Coils"/>
    </source>
</evidence>
<name>A0A9Q1I332_CONCO</name>
<keyword evidence="1" id="KW-0175">Coiled coil</keyword>
<protein>
    <recommendedName>
        <fullName evidence="6">Plasmalemma vesicle-associated protein</fullName>
    </recommendedName>
</protein>
<dbReference type="Proteomes" id="UP001152803">
    <property type="component" value="Unassembled WGS sequence"/>
</dbReference>
<feature type="region of interest" description="Disordered" evidence="2">
    <location>
        <begin position="336"/>
        <end position="380"/>
    </location>
</feature>
<keyword evidence="3" id="KW-1133">Transmembrane helix</keyword>
<dbReference type="Pfam" id="PF06637">
    <property type="entry name" value="PV-1"/>
    <property type="match status" value="1"/>
</dbReference>
<dbReference type="GO" id="GO:0002693">
    <property type="term" value="P:positive regulation of cellular extravasation"/>
    <property type="evidence" value="ECO:0007669"/>
    <property type="project" value="TreeGrafter"/>
</dbReference>
<evidence type="ECO:0000256" key="2">
    <source>
        <dbReference type="SAM" id="MobiDB-lite"/>
    </source>
</evidence>
<gene>
    <name evidence="4" type="ORF">COCON_G00057120</name>
</gene>
<dbReference type="InterPro" id="IPR009538">
    <property type="entry name" value="PV-1"/>
</dbReference>
<reference evidence="4" key="1">
    <citation type="journal article" date="2023" name="Science">
        <title>Genome structures resolve the early diversification of teleost fishes.</title>
        <authorList>
            <person name="Parey E."/>
            <person name="Louis A."/>
            <person name="Montfort J."/>
            <person name="Bouchez O."/>
            <person name="Roques C."/>
            <person name="Iampietro C."/>
            <person name="Lluch J."/>
            <person name="Castinel A."/>
            <person name="Donnadieu C."/>
            <person name="Desvignes T."/>
            <person name="Floi Bucao C."/>
            <person name="Jouanno E."/>
            <person name="Wen M."/>
            <person name="Mejri S."/>
            <person name="Dirks R."/>
            <person name="Jansen H."/>
            <person name="Henkel C."/>
            <person name="Chen W.J."/>
            <person name="Zahm M."/>
            <person name="Cabau C."/>
            <person name="Klopp C."/>
            <person name="Thompson A.W."/>
            <person name="Robinson-Rechavi M."/>
            <person name="Braasch I."/>
            <person name="Lecointre G."/>
            <person name="Bobe J."/>
            <person name="Postlethwait J.H."/>
            <person name="Berthelot C."/>
            <person name="Roest Crollius H."/>
            <person name="Guiguen Y."/>
        </authorList>
    </citation>
    <scope>NUCLEOTIDE SEQUENCE</scope>
    <source>
        <strain evidence="4">Concon-B</strain>
    </source>
</reference>
<dbReference type="OrthoDB" id="9944409at2759"/>
<keyword evidence="3" id="KW-0812">Transmembrane</keyword>
<keyword evidence="3" id="KW-0472">Membrane</keyword>
<evidence type="ECO:0000256" key="3">
    <source>
        <dbReference type="SAM" id="Phobius"/>
    </source>
</evidence>
<evidence type="ECO:0000313" key="4">
    <source>
        <dbReference type="EMBL" id="KAJ8278646.1"/>
    </source>
</evidence>
<dbReference type="AlphaFoldDB" id="A0A9Q1I332"/>
<feature type="coiled-coil region" evidence="1">
    <location>
        <begin position="202"/>
        <end position="229"/>
    </location>
</feature>